<dbReference type="Pfam" id="PF02565">
    <property type="entry name" value="RecO_C"/>
    <property type="match status" value="1"/>
</dbReference>
<evidence type="ECO:0000256" key="5">
    <source>
        <dbReference type="ARBA" id="ARBA00023204"/>
    </source>
</evidence>
<dbReference type="InterPro" id="IPR037278">
    <property type="entry name" value="ARFGAP/RecO"/>
</dbReference>
<dbReference type="Gene3D" id="1.20.1440.120">
    <property type="entry name" value="Recombination protein O, C-terminal domain"/>
    <property type="match status" value="1"/>
</dbReference>
<dbReference type="SUPFAM" id="SSF57863">
    <property type="entry name" value="ArfGap/RecO-like zinc finger"/>
    <property type="match status" value="1"/>
</dbReference>
<keyword evidence="4" id="KW-0233">DNA recombination</keyword>
<dbReference type="InterPro" id="IPR022572">
    <property type="entry name" value="DNA_rep/recomb_RecO_N"/>
</dbReference>
<keyword evidence="5" id="KW-0234">DNA repair</keyword>
<evidence type="ECO:0000256" key="4">
    <source>
        <dbReference type="ARBA" id="ARBA00023172"/>
    </source>
</evidence>
<dbReference type="SUPFAM" id="SSF50249">
    <property type="entry name" value="Nucleic acid-binding proteins"/>
    <property type="match status" value="1"/>
</dbReference>
<name>A0A381QK02_9ZZZZ</name>
<evidence type="ECO:0000256" key="3">
    <source>
        <dbReference type="ARBA" id="ARBA00022763"/>
    </source>
</evidence>
<reference evidence="8" key="1">
    <citation type="submission" date="2018-05" db="EMBL/GenBank/DDBJ databases">
        <authorList>
            <person name="Lanie J.A."/>
            <person name="Ng W.-L."/>
            <person name="Kazmierczak K.M."/>
            <person name="Andrzejewski T.M."/>
            <person name="Davidsen T.M."/>
            <person name="Wayne K.J."/>
            <person name="Tettelin H."/>
            <person name="Glass J.I."/>
            <person name="Rusch D."/>
            <person name="Podicherti R."/>
            <person name="Tsui H.-C.T."/>
            <person name="Winkler M.E."/>
        </authorList>
    </citation>
    <scope>NUCLEOTIDE SEQUENCE</scope>
</reference>
<dbReference type="InterPro" id="IPR012340">
    <property type="entry name" value="NA-bd_OB-fold"/>
</dbReference>
<proteinExistence type="inferred from homology"/>
<dbReference type="PANTHER" id="PTHR33991">
    <property type="entry name" value="DNA REPAIR PROTEIN RECO"/>
    <property type="match status" value="1"/>
</dbReference>
<dbReference type="HAMAP" id="MF_00201">
    <property type="entry name" value="RecO"/>
    <property type="match status" value="1"/>
</dbReference>
<feature type="non-terminal residue" evidence="8">
    <location>
        <position position="1"/>
    </location>
</feature>
<dbReference type="NCBIfam" id="TIGR00613">
    <property type="entry name" value="reco"/>
    <property type="match status" value="1"/>
</dbReference>
<dbReference type="GO" id="GO:0006302">
    <property type="term" value="P:double-strand break repair"/>
    <property type="evidence" value="ECO:0007669"/>
    <property type="project" value="TreeGrafter"/>
</dbReference>
<sequence>VAPVTTAAVLLRSHDYGDTSRILRFYTKDHGLVSAMAKGVRGRSGRGHTAIGTFATGTVSLYLKNHRDLQTMKDFSCTRIREGLATDVLRFSGASAVAELVLMHADQGCRPDLFEAIESGLDTLESADSAQGPTAALSGVWRITRVLGFEPQLKTCIRCELQFIEDEVGRFDFPAGGIACLECSQNVDGPRIGPGARLQITQLVQGRIDDTIDHPKKHLAVLSQFLNYHVVSRPLKSLEFIQRLLPEDVEQQ</sequence>
<dbReference type="EMBL" id="UINC01001379">
    <property type="protein sequence ID" value="SUZ79234.1"/>
    <property type="molecule type" value="Genomic_DNA"/>
</dbReference>
<dbReference type="InterPro" id="IPR042242">
    <property type="entry name" value="RecO_C"/>
</dbReference>
<protein>
    <recommendedName>
        <fullName evidence="2">DNA repair protein RecO</fullName>
    </recommendedName>
    <alternativeName>
        <fullName evidence="6">Recombination protein O</fullName>
    </alternativeName>
</protein>
<keyword evidence="3" id="KW-0227">DNA damage</keyword>
<dbReference type="PANTHER" id="PTHR33991:SF1">
    <property type="entry name" value="DNA REPAIR PROTEIN RECO"/>
    <property type="match status" value="1"/>
</dbReference>
<dbReference type="GO" id="GO:0043590">
    <property type="term" value="C:bacterial nucleoid"/>
    <property type="evidence" value="ECO:0007669"/>
    <property type="project" value="TreeGrafter"/>
</dbReference>
<organism evidence="8">
    <name type="scientific">marine metagenome</name>
    <dbReference type="NCBI Taxonomy" id="408172"/>
    <lineage>
        <taxon>unclassified sequences</taxon>
        <taxon>metagenomes</taxon>
        <taxon>ecological metagenomes</taxon>
    </lineage>
</organism>
<evidence type="ECO:0000313" key="8">
    <source>
        <dbReference type="EMBL" id="SUZ79234.1"/>
    </source>
</evidence>
<evidence type="ECO:0000256" key="2">
    <source>
        <dbReference type="ARBA" id="ARBA00021310"/>
    </source>
</evidence>
<dbReference type="GO" id="GO:0006310">
    <property type="term" value="P:DNA recombination"/>
    <property type="evidence" value="ECO:0007669"/>
    <property type="project" value="UniProtKB-KW"/>
</dbReference>
<comment type="similarity">
    <text evidence="1">Belongs to the RecO family.</text>
</comment>
<evidence type="ECO:0000259" key="7">
    <source>
        <dbReference type="Pfam" id="PF11967"/>
    </source>
</evidence>
<dbReference type="Gene3D" id="2.40.50.140">
    <property type="entry name" value="Nucleic acid-binding proteins"/>
    <property type="match status" value="1"/>
</dbReference>
<dbReference type="InterPro" id="IPR003717">
    <property type="entry name" value="RecO"/>
</dbReference>
<evidence type="ECO:0000256" key="6">
    <source>
        <dbReference type="ARBA" id="ARBA00033409"/>
    </source>
</evidence>
<gene>
    <name evidence="8" type="ORF">METZ01_LOCUS32088</name>
</gene>
<dbReference type="Pfam" id="PF11967">
    <property type="entry name" value="RecO_N"/>
    <property type="match status" value="1"/>
</dbReference>
<dbReference type="AlphaFoldDB" id="A0A381QK02"/>
<feature type="domain" description="DNA replication/recombination mediator RecO N-terminal" evidence="7">
    <location>
        <begin position="4"/>
        <end position="78"/>
    </location>
</feature>
<accession>A0A381QK02</accession>
<evidence type="ECO:0000256" key="1">
    <source>
        <dbReference type="ARBA" id="ARBA00007452"/>
    </source>
</evidence>